<feature type="non-terminal residue" evidence="2">
    <location>
        <position position="1"/>
    </location>
</feature>
<dbReference type="RefSeq" id="XP_009529688.1">
    <property type="nucleotide sequence ID" value="XM_009531393.1"/>
</dbReference>
<dbReference type="Proteomes" id="UP000002640">
    <property type="component" value="Unassembled WGS sequence"/>
</dbReference>
<proteinExistence type="predicted"/>
<reference evidence="2 3" key="1">
    <citation type="journal article" date="2006" name="Science">
        <title>Phytophthora genome sequences uncover evolutionary origins and mechanisms of pathogenesis.</title>
        <authorList>
            <person name="Tyler B.M."/>
            <person name="Tripathy S."/>
            <person name="Zhang X."/>
            <person name="Dehal P."/>
            <person name="Jiang R.H."/>
            <person name="Aerts A."/>
            <person name="Arredondo F.D."/>
            <person name="Baxter L."/>
            <person name="Bensasson D."/>
            <person name="Beynon J.L."/>
            <person name="Chapman J."/>
            <person name="Damasceno C.M."/>
            <person name="Dorrance A.E."/>
            <person name="Dou D."/>
            <person name="Dickerman A.W."/>
            <person name="Dubchak I.L."/>
            <person name="Garbelotto M."/>
            <person name="Gijzen M."/>
            <person name="Gordon S.G."/>
            <person name="Govers F."/>
            <person name="Grunwald N.J."/>
            <person name="Huang W."/>
            <person name="Ivors K.L."/>
            <person name="Jones R.W."/>
            <person name="Kamoun S."/>
            <person name="Krampis K."/>
            <person name="Lamour K.H."/>
            <person name="Lee M.K."/>
            <person name="McDonald W.H."/>
            <person name="Medina M."/>
            <person name="Meijer H.J."/>
            <person name="Nordberg E.K."/>
            <person name="Maclean D.J."/>
            <person name="Ospina-Giraldo M.D."/>
            <person name="Morris P.F."/>
            <person name="Phuntumart V."/>
            <person name="Putnam N.H."/>
            <person name="Rash S."/>
            <person name="Rose J.K."/>
            <person name="Sakihama Y."/>
            <person name="Salamov A.A."/>
            <person name="Savidor A."/>
            <person name="Scheuring C.F."/>
            <person name="Smith B.M."/>
            <person name="Sobral B.W."/>
            <person name="Terry A."/>
            <person name="Torto-Alalibo T.A."/>
            <person name="Win J."/>
            <person name="Xu Z."/>
            <person name="Zhang H."/>
            <person name="Grigoriev I.V."/>
            <person name="Rokhsar D.S."/>
            <person name="Boore J.L."/>
        </authorList>
    </citation>
    <scope>NUCLEOTIDE SEQUENCE [LARGE SCALE GENOMIC DNA]</scope>
    <source>
        <strain evidence="2 3">P6497</strain>
    </source>
</reference>
<feature type="domain" description="PiggyBac transposable element-derived protein" evidence="1">
    <location>
        <begin position="99"/>
        <end position="151"/>
    </location>
</feature>
<dbReference type="Pfam" id="PF13843">
    <property type="entry name" value="DDE_Tnp_1_7"/>
    <property type="match status" value="1"/>
</dbReference>
<accession>G4ZKJ7</accession>
<protein>
    <recommendedName>
        <fullName evidence="1">PiggyBac transposable element-derived protein domain-containing protein</fullName>
    </recommendedName>
</protein>
<evidence type="ECO:0000313" key="3">
    <source>
        <dbReference type="Proteomes" id="UP000002640"/>
    </source>
</evidence>
<dbReference type="GeneID" id="20653231"/>
<dbReference type="EMBL" id="JH159155">
    <property type="protein sequence ID" value="EGZ15939.1"/>
    <property type="molecule type" value="Genomic_DNA"/>
</dbReference>
<evidence type="ECO:0000259" key="1">
    <source>
        <dbReference type="Pfam" id="PF13843"/>
    </source>
</evidence>
<organism evidence="2 3">
    <name type="scientific">Phytophthora sojae (strain P6497)</name>
    <name type="common">Soybean stem and root rot agent</name>
    <name type="synonym">Phytophthora megasperma f. sp. glycines</name>
    <dbReference type="NCBI Taxonomy" id="1094619"/>
    <lineage>
        <taxon>Eukaryota</taxon>
        <taxon>Sar</taxon>
        <taxon>Stramenopiles</taxon>
        <taxon>Oomycota</taxon>
        <taxon>Peronosporomycetes</taxon>
        <taxon>Peronosporales</taxon>
        <taxon>Peronosporaceae</taxon>
        <taxon>Phytophthora</taxon>
    </lineage>
</organism>
<evidence type="ECO:0000313" key="2">
    <source>
        <dbReference type="EMBL" id="EGZ15939.1"/>
    </source>
</evidence>
<gene>
    <name evidence="2" type="ORF">PHYSODRAFT_460718</name>
</gene>
<name>G4ZKJ7_PHYSP</name>
<keyword evidence="3" id="KW-1185">Reference proteome</keyword>
<dbReference type="InParanoid" id="G4ZKJ7"/>
<dbReference type="AlphaFoldDB" id="G4ZKJ7"/>
<feature type="non-terminal residue" evidence="2">
    <location>
        <position position="151"/>
    </location>
</feature>
<sequence>VAHGRMWVPCDSVSVDAGCQFSSRATTFLWSAHLQLGEKSLIKYFYIMYPMGTLNETIRLINNNLAASSFRSIGPGDFFRWIGIRCVNTPSNYGERFQMTRHCFEQIMYALSFSDNNSTSDPWYPIRPLIQGFNDQRTKHVSPGNIIVVDE</sequence>
<dbReference type="KEGG" id="psoj:PHYSODRAFT_460718"/>
<dbReference type="InterPro" id="IPR029526">
    <property type="entry name" value="PGBD"/>
</dbReference>